<dbReference type="Pfam" id="PF07963">
    <property type="entry name" value="N_methyl"/>
    <property type="match status" value="1"/>
</dbReference>
<evidence type="ECO:0008006" key="4">
    <source>
        <dbReference type="Google" id="ProtNLM"/>
    </source>
</evidence>
<keyword evidence="3" id="KW-1185">Reference proteome</keyword>
<proteinExistence type="predicted"/>
<dbReference type="AlphaFoldDB" id="A0A0S3QUA7"/>
<dbReference type="PROSITE" id="PS00409">
    <property type="entry name" value="PROKAR_NTER_METHYL"/>
    <property type="match status" value="1"/>
</dbReference>
<protein>
    <recommendedName>
        <fullName evidence="4">Prepilin-type N-terminal cleavage/methylation domain-containing protein</fullName>
    </recommendedName>
</protein>
<organism evidence="2 3">
    <name type="scientific">Thermosulfidibacter takaii (strain DSM 17441 / JCM 13301 / NBRC 103674 / ABI70S6)</name>
    <dbReference type="NCBI Taxonomy" id="1298851"/>
    <lineage>
        <taxon>Bacteria</taxon>
        <taxon>Pseudomonadati</taxon>
        <taxon>Thermosulfidibacterota</taxon>
        <taxon>Thermosulfidibacteria</taxon>
        <taxon>Thermosulfidibacterales</taxon>
        <taxon>Thermosulfidibacteraceae</taxon>
    </lineage>
</organism>
<reference evidence="3" key="1">
    <citation type="journal article" date="2018" name="Science">
        <title>A primordial and reversible TCA cycle in a facultatively chemolithoautotrophic thermophile.</title>
        <authorList>
            <person name="Nunoura T."/>
            <person name="Chikaraishi Y."/>
            <person name="Izaki R."/>
            <person name="Suwa T."/>
            <person name="Sato T."/>
            <person name="Harada T."/>
            <person name="Mori K."/>
            <person name="Kato Y."/>
            <person name="Miyazaki M."/>
            <person name="Shimamura S."/>
            <person name="Yanagawa K."/>
            <person name="Shuto A."/>
            <person name="Ohkouchi N."/>
            <person name="Fujita N."/>
            <person name="Takaki Y."/>
            <person name="Atomi H."/>
            <person name="Takai K."/>
        </authorList>
    </citation>
    <scope>NUCLEOTIDE SEQUENCE [LARGE SCALE GENOMIC DNA]</scope>
    <source>
        <strain evidence="3">DSM 17441 / JCM 13301 / NBRC 103674 / ABI70S6</strain>
    </source>
</reference>
<evidence type="ECO:0000313" key="2">
    <source>
        <dbReference type="EMBL" id="BAT71895.1"/>
    </source>
</evidence>
<dbReference type="EMBL" id="AP013035">
    <property type="protein sequence ID" value="BAT71895.1"/>
    <property type="molecule type" value="Genomic_DNA"/>
</dbReference>
<feature type="transmembrane region" description="Helical" evidence="1">
    <location>
        <begin position="7"/>
        <end position="27"/>
    </location>
</feature>
<gene>
    <name evidence="2" type="ORF">TST_1101</name>
</gene>
<dbReference type="InterPro" id="IPR012902">
    <property type="entry name" value="N_methyl_site"/>
</dbReference>
<dbReference type="RefSeq" id="WP_068549887.1">
    <property type="nucleotide sequence ID" value="NZ_AP013035.1"/>
</dbReference>
<keyword evidence="1" id="KW-0472">Membrane</keyword>
<dbReference type="NCBIfam" id="TIGR02532">
    <property type="entry name" value="IV_pilin_GFxxxE"/>
    <property type="match status" value="1"/>
</dbReference>
<evidence type="ECO:0000256" key="1">
    <source>
        <dbReference type="SAM" id="Phobius"/>
    </source>
</evidence>
<dbReference type="Gene3D" id="3.30.700.10">
    <property type="entry name" value="Glycoprotein, Type 4 Pilin"/>
    <property type="match status" value="1"/>
</dbReference>
<dbReference type="PATRIC" id="fig|1298851.3.peg.1158"/>
<name>A0A0S3QUA7_THET7</name>
<keyword evidence="1" id="KW-1133">Transmembrane helix</keyword>
<dbReference type="InterPro" id="IPR045584">
    <property type="entry name" value="Pilin-like"/>
</dbReference>
<dbReference type="STRING" id="1298851.TST_1101"/>
<dbReference type="OrthoDB" id="9795524at2"/>
<keyword evidence="1" id="KW-0812">Transmembrane</keyword>
<sequence>MKRKEGFTLVELAIVLVIIGILLGAILKGQELITNAKIKRLYNQYREIYAAVYAYYDKYDRLPGDDDLAQTRWPSAPKGDGNGRIDGGATGPGAAYLSCNDGSDIEACYLWQHLRLAGIIPGATDDRSNPKHIYGGSIGIKNANLRDEGYRHWIVFQRVPNEIAQLIDQKYDDGKPDEGYIVTESGDYNAPSRKELCFRLD</sequence>
<dbReference type="SUPFAM" id="SSF54523">
    <property type="entry name" value="Pili subunits"/>
    <property type="match status" value="1"/>
</dbReference>
<accession>A0A0S3QUA7</accession>
<dbReference type="Proteomes" id="UP000063234">
    <property type="component" value="Chromosome"/>
</dbReference>
<dbReference type="KEGG" id="ttk:TST_1101"/>
<evidence type="ECO:0000313" key="3">
    <source>
        <dbReference type="Proteomes" id="UP000063234"/>
    </source>
</evidence>